<keyword evidence="2" id="KW-1185">Reference proteome</keyword>
<dbReference type="EMBL" id="JALXMO010000014">
    <property type="protein sequence ID" value="MCT1607024.1"/>
    <property type="molecule type" value="Genomic_DNA"/>
</dbReference>
<organism evidence="1 2">
    <name type="scientific">Nesterenkonia massiliensis</name>
    <dbReference type="NCBI Taxonomy" id="1232429"/>
    <lineage>
        <taxon>Bacteria</taxon>
        <taxon>Bacillati</taxon>
        <taxon>Actinomycetota</taxon>
        <taxon>Actinomycetes</taxon>
        <taxon>Micrococcales</taxon>
        <taxon>Micrococcaceae</taxon>
        <taxon>Nesterenkonia</taxon>
    </lineage>
</organism>
<dbReference type="RefSeq" id="WP_260073047.1">
    <property type="nucleotide sequence ID" value="NZ_JALXMO010000014.1"/>
</dbReference>
<gene>
    <name evidence="1" type="ORF">M3B43_06715</name>
</gene>
<protein>
    <submittedName>
        <fullName evidence="1">Uncharacterized protein</fullName>
    </submittedName>
</protein>
<reference evidence="1 2" key="1">
    <citation type="submission" date="2022-04" db="EMBL/GenBank/DDBJ databases">
        <title>Human microbiome associated bacterial genomes.</title>
        <authorList>
            <person name="Sandstrom S."/>
            <person name="Salamzade R."/>
            <person name="Kalan L.R."/>
        </authorList>
    </citation>
    <scope>NUCLEOTIDE SEQUENCE [LARGE SCALE GENOMIC DNA]</scope>
    <source>
        <strain evidence="2">p3-SID767</strain>
    </source>
</reference>
<proteinExistence type="predicted"/>
<comment type="caution">
    <text evidence="1">The sequence shown here is derived from an EMBL/GenBank/DDBJ whole genome shotgun (WGS) entry which is preliminary data.</text>
</comment>
<evidence type="ECO:0000313" key="2">
    <source>
        <dbReference type="Proteomes" id="UP001205046"/>
    </source>
</evidence>
<evidence type="ECO:0000313" key="1">
    <source>
        <dbReference type="EMBL" id="MCT1607024.1"/>
    </source>
</evidence>
<sequence>MGTRMTVEMIGREVVFEFADPYGEAFRGFVEDRIREGKMVPMEGTPVLIDGDEPEFGKRASVVLSAESDARFETVGDTNVHEPIDGMTKSDAFSEFRDELKHFGSVTFSDLGVGPGSYRYGDSAR</sequence>
<name>A0ABT2HR51_9MICC</name>
<accession>A0ABT2HR51</accession>
<dbReference type="Proteomes" id="UP001205046">
    <property type="component" value="Unassembled WGS sequence"/>
</dbReference>